<accession>A0A6B0RFG1</accession>
<evidence type="ECO:0000313" key="1">
    <source>
        <dbReference type="EMBL" id="MXQ88720.1"/>
    </source>
</evidence>
<comment type="caution">
    <text evidence="1">The sequence shown here is derived from an EMBL/GenBank/DDBJ whole genome shotgun (WGS) entry which is preliminary data.</text>
</comment>
<reference evidence="1" key="1">
    <citation type="submission" date="2019-10" db="EMBL/GenBank/DDBJ databases">
        <title>The sequence and de novo assembly of the wild yak genome.</title>
        <authorList>
            <person name="Liu Y."/>
        </authorList>
    </citation>
    <scope>NUCLEOTIDE SEQUENCE [LARGE SCALE GENOMIC DNA]</scope>
    <source>
        <strain evidence="1">WY2019</strain>
    </source>
</reference>
<protein>
    <submittedName>
        <fullName evidence="1">Uncharacterized protein</fullName>
    </submittedName>
</protein>
<organism evidence="1 2">
    <name type="scientific">Bos mutus</name>
    <name type="common">wild yak</name>
    <dbReference type="NCBI Taxonomy" id="72004"/>
    <lineage>
        <taxon>Eukaryota</taxon>
        <taxon>Metazoa</taxon>
        <taxon>Chordata</taxon>
        <taxon>Craniata</taxon>
        <taxon>Vertebrata</taxon>
        <taxon>Euteleostomi</taxon>
        <taxon>Mammalia</taxon>
        <taxon>Eutheria</taxon>
        <taxon>Laurasiatheria</taxon>
        <taxon>Artiodactyla</taxon>
        <taxon>Ruminantia</taxon>
        <taxon>Pecora</taxon>
        <taxon>Bovidae</taxon>
        <taxon>Bovinae</taxon>
        <taxon>Bos</taxon>
    </lineage>
</organism>
<dbReference type="Proteomes" id="UP000322234">
    <property type="component" value="Unassembled WGS sequence"/>
</dbReference>
<sequence length="135" mass="14625">MLPMNSGLSNAMKLEGLSQEQLSTPYASAAYAAPEVLAHQKNSPKVDVWSTRVNHKIPKSEGADGQGSTETVEMTALSSEQRFPGIPRFQPENFNAAILNRTANTMEPGLSDITTVLGNNWPSSVMTSYNLSLKK</sequence>
<dbReference type="InterPro" id="IPR011009">
    <property type="entry name" value="Kinase-like_dom_sf"/>
</dbReference>
<evidence type="ECO:0000313" key="2">
    <source>
        <dbReference type="Proteomes" id="UP000322234"/>
    </source>
</evidence>
<dbReference type="EMBL" id="VBQZ03000048">
    <property type="protein sequence ID" value="MXQ88720.1"/>
    <property type="molecule type" value="Genomic_DNA"/>
</dbReference>
<proteinExistence type="predicted"/>
<dbReference type="SUPFAM" id="SSF56112">
    <property type="entry name" value="Protein kinase-like (PK-like)"/>
    <property type="match status" value="1"/>
</dbReference>
<gene>
    <name evidence="1" type="ORF">E5288_WYG003402</name>
</gene>
<dbReference type="Gene3D" id="1.10.510.10">
    <property type="entry name" value="Transferase(Phosphotransferase) domain 1"/>
    <property type="match status" value="1"/>
</dbReference>
<keyword evidence="2" id="KW-1185">Reference proteome</keyword>
<dbReference type="AlphaFoldDB" id="A0A6B0RFG1"/>
<name>A0A6B0RFG1_9CETA</name>